<accession>A0A183FSI2</accession>
<organism evidence="2 3">
    <name type="scientific">Heligmosomoides polygyrus</name>
    <name type="common">Parasitic roundworm</name>
    <dbReference type="NCBI Taxonomy" id="6339"/>
    <lineage>
        <taxon>Eukaryota</taxon>
        <taxon>Metazoa</taxon>
        <taxon>Ecdysozoa</taxon>
        <taxon>Nematoda</taxon>
        <taxon>Chromadorea</taxon>
        <taxon>Rhabditida</taxon>
        <taxon>Rhabditina</taxon>
        <taxon>Rhabditomorpha</taxon>
        <taxon>Strongyloidea</taxon>
        <taxon>Heligmosomidae</taxon>
        <taxon>Heligmosomoides</taxon>
    </lineage>
</organism>
<dbReference type="Proteomes" id="UP000050761">
    <property type="component" value="Unassembled WGS sequence"/>
</dbReference>
<reference evidence="1 2" key="1">
    <citation type="submission" date="2018-11" db="EMBL/GenBank/DDBJ databases">
        <authorList>
            <consortium name="Pathogen Informatics"/>
        </authorList>
    </citation>
    <scope>NUCLEOTIDE SEQUENCE [LARGE SCALE GENOMIC DNA]</scope>
</reference>
<name>A0A183FSI2_HELPZ</name>
<keyword evidence="2" id="KW-1185">Reference proteome</keyword>
<evidence type="ECO:0000313" key="2">
    <source>
        <dbReference type="Proteomes" id="UP000050761"/>
    </source>
</evidence>
<reference evidence="3" key="2">
    <citation type="submission" date="2019-09" db="UniProtKB">
        <authorList>
            <consortium name="WormBaseParasite"/>
        </authorList>
    </citation>
    <scope>IDENTIFICATION</scope>
</reference>
<dbReference type="WBParaSite" id="HPBE_0001090601-mRNA-1">
    <property type="protein sequence ID" value="HPBE_0001090601-mRNA-1"/>
    <property type="gene ID" value="HPBE_0001090601"/>
</dbReference>
<sequence>MDENLATMSGRVGLEMNYSKSKQMKLGRPQPTGMKALLSRSMYGPLPVELAVSIGLFILRECSDKSDESDARAASMIRRQERLGDGRRVVYVFAP</sequence>
<protein>
    <submittedName>
        <fullName evidence="3">Histone H2A</fullName>
    </submittedName>
</protein>
<evidence type="ECO:0000313" key="3">
    <source>
        <dbReference type="WBParaSite" id="HPBE_0001090601-mRNA-1"/>
    </source>
</evidence>
<accession>A0A3P8CQN3</accession>
<proteinExistence type="predicted"/>
<dbReference type="AlphaFoldDB" id="A0A183FSI2"/>
<gene>
    <name evidence="1" type="ORF">HPBE_LOCUS10907</name>
</gene>
<dbReference type="EMBL" id="UZAH01026916">
    <property type="protein sequence ID" value="VDO86735.1"/>
    <property type="molecule type" value="Genomic_DNA"/>
</dbReference>
<evidence type="ECO:0000313" key="1">
    <source>
        <dbReference type="EMBL" id="VDO86735.1"/>
    </source>
</evidence>